<dbReference type="KEGG" id="nmes:H9L09_17475"/>
<dbReference type="InterPro" id="IPR000182">
    <property type="entry name" value="GNAT_dom"/>
</dbReference>
<comment type="pathway">
    <text evidence="2">Siderophore biosynthesis; mycobactin biosynthesis.</text>
</comment>
<dbReference type="UniPathway" id="UPA00011"/>
<dbReference type="PANTHER" id="PTHR31438">
    <property type="entry name" value="LYSINE N-ACYLTRANSFERASE C17G9.06C-RELATED"/>
    <property type="match status" value="1"/>
</dbReference>
<feature type="domain" description="N-acetyltransferase" evidence="6">
    <location>
        <begin position="59"/>
        <end position="228"/>
    </location>
</feature>
<evidence type="ECO:0000256" key="1">
    <source>
        <dbReference type="ARBA" id="ARBA00003818"/>
    </source>
</evidence>
<evidence type="ECO:0000256" key="5">
    <source>
        <dbReference type="ARBA" id="ARBA00031122"/>
    </source>
</evidence>
<dbReference type="Proteomes" id="UP000515947">
    <property type="component" value="Chromosome"/>
</dbReference>
<organism evidence="7 8">
    <name type="scientific">Nocardioides mesophilus</name>
    <dbReference type="NCBI Taxonomy" id="433659"/>
    <lineage>
        <taxon>Bacteria</taxon>
        <taxon>Bacillati</taxon>
        <taxon>Actinomycetota</taxon>
        <taxon>Actinomycetes</taxon>
        <taxon>Propionibacteriales</taxon>
        <taxon>Nocardioidaceae</taxon>
        <taxon>Nocardioides</taxon>
    </lineage>
</organism>
<dbReference type="Gene3D" id="3.40.630.30">
    <property type="match status" value="1"/>
</dbReference>
<dbReference type="AlphaFoldDB" id="A0A7G9RHQ6"/>
<evidence type="ECO:0000313" key="7">
    <source>
        <dbReference type="EMBL" id="QNN55131.1"/>
    </source>
</evidence>
<dbReference type="PROSITE" id="PS51186">
    <property type="entry name" value="GNAT"/>
    <property type="match status" value="1"/>
</dbReference>
<dbReference type="GO" id="GO:0019290">
    <property type="term" value="P:siderophore biosynthetic process"/>
    <property type="evidence" value="ECO:0007669"/>
    <property type="project" value="InterPro"/>
</dbReference>
<dbReference type="InterPro" id="IPR016181">
    <property type="entry name" value="Acyl_CoA_acyltransferase"/>
</dbReference>
<dbReference type="GO" id="GO:0046677">
    <property type="term" value="P:response to antibiotic"/>
    <property type="evidence" value="ECO:0007669"/>
    <property type="project" value="UniProtKB-KW"/>
</dbReference>
<comment type="function">
    <text evidence="1">Acyltransferase required for the direct transfer of medium- to long-chain fatty acyl moieties from a carrier protein (MbtL) on to the epsilon-amino group of lysine residue in the mycobactin core.</text>
</comment>
<gene>
    <name evidence="7" type="ORF">H9L09_17475</name>
</gene>
<keyword evidence="8" id="KW-1185">Reference proteome</keyword>
<protein>
    <recommendedName>
        <fullName evidence="3">Lysine N-acyltransferase MbtK</fullName>
    </recommendedName>
    <alternativeName>
        <fullName evidence="5">Mycobactin synthase protein K</fullName>
    </alternativeName>
</protein>
<evidence type="ECO:0000256" key="4">
    <source>
        <dbReference type="ARBA" id="ARBA00023251"/>
    </source>
</evidence>
<proteinExistence type="predicted"/>
<accession>A0A7G9RHQ6</accession>
<evidence type="ECO:0000256" key="2">
    <source>
        <dbReference type="ARBA" id="ARBA00005102"/>
    </source>
</evidence>
<evidence type="ECO:0000259" key="6">
    <source>
        <dbReference type="PROSITE" id="PS51186"/>
    </source>
</evidence>
<dbReference type="Pfam" id="PF13523">
    <property type="entry name" value="Acetyltransf_8"/>
    <property type="match status" value="1"/>
</dbReference>
<dbReference type="PANTHER" id="PTHR31438:SF1">
    <property type="entry name" value="LYSINE N-ACYLTRANSFERASE C17G9.06C-RELATED"/>
    <property type="match status" value="1"/>
</dbReference>
<dbReference type="EMBL" id="CP060713">
    <property type="protein sequence ID" value="QNN55131.1"/>
    <property type="molecule type" value="Genomic_DNA"/>
</dbReference>
<evidence type="ECO:0000256" key="3">
    <source>
        <dbReference type="ARBA" id="ARBA00020586"/>
    </source>
</evidence>
<sequence>MRALRAAGLDGLEPWAVDLAERQALLACDVPDTVGLHHLRLDPREDAVARVAAVPRAVIGFRPLTRADLPDVVRWVHEPHVARWWNDEAADLDRAEAHYGPAIDGTEPTRRWVVEINGRSVGFVQDYLIGDHPDWALLTAAPDAVGFDYAIGERSWVGHGLGTRMLWQFLRDVVRPHYPQAPSFFAAPDHRNVASLRVLDKLGFVRGLWFDEPRTDGGADTVVGCRLDVRRVFGAASAGLVTAE</sequence>
<dbReference type="GO" id="GO:0016410">
    <property type="term" value="F:N-acyltransferase activity"/>
    <property type="evidence" value="ECO:0007669"/>
    <property type="project" value="TreeGrafter"/>
</dbReference>
<reference evidence="7 8" key="1">
    <citation type="submission" date="2020-08" db="EMBL/GenBank/DDBJ databases">
        <title>Genome sequence of Nocardioides mesophilus KACC 16243T.</title>
        <authorList>
            <person name="Hyun D.-W."/>
            <person name="Bae J.-W."/>
        </authorList>
    </citation>
    <scope>NUCLEOTIDE SEQUENCE [LARGE SCALE GENOMIC DNA]</scope>
    <source>
        <strain evidence="7 8">KACC 16243</strain>
    </source>
</reference>
<keyword evidence="7" id="KW-0808">Transferase</keyword>
<keyword evidence="4" id="KW-0046">Antibiotic resistance</keyword>
<evidence type="ECO:0000313" key="8">
    <source>
        <dbReference type="Proteomes" id="UP000515947"/>
    </source>
</evidence>
<dbReference type="SUPFAM" id="SSF55729">
    <property type="entry name" value="Acyl-CoA N-acyltransferases (Nat)"/>
    <property type="match status" value="1"/>
</dbReference>
<name>A0A7G9RHQ6_9ACTN</name>
<dbReference type="InterPro" id="IPR019432">
    <property type="entry name" value="Acyltransferase_MbtK/IucB-like"/>
</dbReference>
<dbReference type="SMART" id="SM01006">
    <property type="entry name" value="AlcB"/>
    <property type="match status" value="1"/>
</dbReference>